<feature type="transmembrane region" description="Helical" evidence="1">
    <location>
        <begin position="100"/>
        <end position="120"/>
    </location>
</feature>
<reference evidence="2" key="1">
    <citation type="submission" date="2024-07" db="EMBL/GenBank/DDBJ databases">
        <authorList>
            <person name="Pedron J."/>
        </authorList>
    </citation>
    <scope>NUCLEOTIDE SEQUENCE</scope>
    <source>
        <strain evidence="2">A642-S2-A17</strain>
    </source>
</reference>
<keyword evidence="1" id="KW-1133">Transmembrane helix</keyword>
<dbReference type="AlphaFoldDB" id="A0AB39IET3"/>
<accession>A0AB39IET3</accession>
<feature type="transmembrane region" description="Helical" evidence="1">
    <location>
        <begin position="126"/>
        <end position="144"/>
    </location>
</feature>
<organism evidence="2">
    <name type="scientific">Dickeya oryzae</name>
    <dbReference type="NCBI Taxonomy" id="1240404"/>
    <lineage>
        <taxon>Bacteria</taxon>
        <taxon>Pseudomonadati</taxon>
        <taxon>Pseudomonadota</taxon>
        <taxon>Gammaproteobacteria</taxon>
        <taxon>Enterobacterales</taxon>
        <taxon>Pectobacteriaceae</taxon>
        <taxon>Dickeya</taxon>
    </lineage>
</organism>
<evidence type="ECO:0000313" key="2">
    <source>
        <dbReference type="EMBL" id="XDL14004.1"/>
    </source>
</evidence>
<feature type="transmembrane region" description="Helical" evidence="1">
    <location>
        <begin position="34"/>
        <end position="52"/>
    </location>
</feature>
<feature type="transmembrane region" description="Helical" evidence="1">
    <location>
        <begin position="7"/>
        <end position="28"/>
    </location>
</feature>
<proteinExistence type="predicted"/>
<keyword evidence="1" id="KW-0812">Transmembrane</keyword>
<keyword evidence="1" id="KW-0472">Membrane</keyword>
<dbReference type="RefSeq" id="WP_226099367.1">
    <property type="nucleotide sequence ID" value="NZ_CP162411.1"/>
</dbReference>
<sequence>MAREDKYIIFYALKLFIGLLLFFGSAFFEIFAPMAYAGFITILFPVAISLRLHHLKEKGICFLPKKEENWVVYIQGIPVYEKRTPLINPCFFDKTTLSLFFLRAFSLKLAYQLVILYFFIKQTLAIQAVWLYMSPVLIMPWLLFSTYKTFRDIQDIRQQQWAIEEYVSPSRSLWYQGFLMTPKMAIDALNKLLSF</sequence>
<dbReference type="EMBL" id="CP162411">
    <property type="protein sequence ID" value="XDL14004.1"/>
    <property type="molecule type" value="Genomic_DNA"/>
</dbReference>
<evidence type="ECO:0000256" key="1">
    <source>
        <dbReference type="SAM" id="Phobius"/>
    </source>
</evidence>
<name>A0AB39IET3_9GAMM</name>
<gene>
    <name evidence="2" type="ORF">LF923_0017825</name>
</gene>
<protein>
    <submittedName>
        <fullName evidence="2">Uncharacterized protein</fullName>
    </submittedName>
</protein>